<evidence type="ECO:0000256" key="1">
    <source>
        <dbReference type="SAM" id="MobiDB-lite"/>
    </source>
</evidence>
<feature type="compositionally biased region" description="Basic and acidic residues" evidence="1">
    <location>
        <begin position="1"/>
        <end position="19"/>
    </location>
</feature>
<dbReference type="AlphaFoldDB" id="A0AA88WC90"/>
<comment type="caution">
    <text evidence="3">The sequence shown here is derived from an EMBL/GenBank/DDBJ whole genome shotgun (WGS) entry which is preliminary data.</text>
</comment>
<feature type="transmembrane region" description="Helical" evidence="2">
    <location>
        <begin position="31"/>
        <end position="50"/>
    </location>
</feature>
<evidence type="ECO:0000313" key="4">
    <source>
        <dbReference type="Proteomes" id="UP001188597"/>
    </source>
</evidence>
<protein>
    <submittedName>
        <fullName evidence="3">Uncharacterized protein</fullName>
    </submittedName>
</protein>
<name>A0AA88WC90_9ASTE</name>
<keyword evidence="2" id="KW-0812">Transmembrane</keyword>
<sequence length="171" mass="19594">MAKLEAVEEPAKQQHETNKKIRKKNHGSTELFVFVDYLFLLIFFAFLFFIRCKGMDTIRLKVEVTATDASENGNNETFDEIDESKLHEMLGYLVTNEMKVDFNMLSPRMKYGIYGKAKQFPSSSKVINKYTNNDVKNSPQKQGVDPTVDKLILINPMFIVGVWASVVETEP</sequence>
<evidence type="ECO:0000256" key="2">
    <source>
        <dbReference type="SAM" id="Phobius"/>
    </source>
</evidence>
<accession>A0AA88WC90</accession>
<gene>
    <name evidence="3" type="ORF">RJ639_044722</name>
</gene>
<reference evidence="3" key="1">
    <citation type="submission" date="2022-12" db="EMBL/GenBank/DDBJ databases">
        <title>Draft genome assemblies for two species of Escallonia (Escalloniales).</title>
        <authorList>
            <person name="Chanderbali A."/>
            <person name="Dervinis C."/>
            <person name="Anghel I."/>
            <person name="Soltis D."/>
            <person name="Soltis P."/>
            <person name="Zapata F."/>
        </authorList>
    </citation>
    <scope>NUCLEOTIDE SEQUENCE</scope>
    <source>
        <strain evidence="3">UCBG64.0493</strain>
        <tissue evidence="3">Leaf</tissue>
    </source>
</reference>
<keyword evidence="4" id="KW-1185">Reference proteome</keyword>
<organism evidence="3 4">
    <name type="scientific">Escallonia herrerae</name>
    <dbReference type="NCBI Taxonomy" id="1293975"/>
    <lineage>
        <taxon>Eukaryota</taxon>
        <taxon>Viridiplantae</taxon>
        <taxon>Streptophyta</taxon>
        <taxon>Embryophyta</taxon>
        <taxon>Tracheophyta</taxon>
        <taxon>Spermatophyta</taxon>
        <taxon>Magnoliopsida</taxon>
        <taxon>eudicotyledons</taxon>
        <taxon>Gunneridae</taxon>
        <taxon>Pentapetalae</taxon>
        <taxon>asterids</taxon>
        <taxon>campanulids</taxon>
        <taxon>Escalloniales</taxon>
        <taxon>Escalloniaceae</taxon>
        <taxon>Escallonia</taxon>
    </lineage>
</organism>
<feature type="region of interest" description="Disordered" evidence="1">
    <location>
        <begin position="1"/>
        <end position="21"/>
    </location>
</feature>
<keyword evidence="2" id="KW-1133">Transmembrane helix</keyword>
<proteinExistence type="predicted"/>
<dbReference type="Proteomes" id="UP001188597">
    <property type="component" value="Unassembled WGS sequence"/>
</dbReference>
<dbReference type="EMBL" id="JAVXUP010000658">
    <property type="protein sequence ID" value="KAK3023389.1"/>
    <property type="molecule type" value="Genomic_DNA"/>
</dbReference>
<keyword evidence="2" id="KW-0472">Membrane</keyword>
<evidence type="ECO:0000313" key="3">
    <source>
        <dbReference type="EMBL" id="KAK3023389.1"/>
    </source>
</evidence>